<dbReference type="RefSeq" id="XP_010464407.1">
    <property type="nucleotide sequence ID" value="XM_010466105.2"/>
</dbReference>
<dbReference type="Pfam" id="PF04504">
    <property type="entry name" value="GeBP-like_DBD"/>
    <property type="match status" value="1"/>
</dbReference>
<gene>
    <name evidence="5" type="primary">LOC104744963</name>
</gene>
<evidence type="ECO:0000256" key="2">
    <source>
        <dbReference type="SAM" id="MobiDB-lite"/>
    </source>
</evidence>
<evidence type="ECO:0000313" key="5">
    <source>
        <dbReference type="RefSeq" id="XP_010464407.1"/>
    </source>
</evidence>
<comment type="similarity">
    <text evidence="1">Belongs to the GeBP family.</text>
</comment>
<protein>
    <submittedName>
        <fullName evidence="5">GLABROUS1 enhancer-binding protein-like isoform X1</fullName>
    </submittedName>
</protein>
<dbReference type="PANTHER" id="PTHR31662">
    <property type="entry name" value="BNAANNG10740D PROTEIN-RELATED"/>
    <property type="match status" value="1"/>
</dbReference>
<name>A0ABM0W1L5_CAMSA</name>
<dbReference type="InterPro" id="IPR053932">
    <property type="entry name" value="GeBP-like_DBD"/>
</dbReference>
<evidence type="ECO:0000259" key="3">
    <source>
        <dbReference type="Pfam" id="PF04504"/>
    </source>
</evidence>
<accession>A0ABM0W1L5</accession>
<dbReference type="InterPro" id="IPR007592">
    <property type="entry name" value="GEBP"/>
</dbReference>
<evidence type="ECO:0000256" key="1">
    <source>
        <dbReference type="ARBA" id="ARBA00010820"/>
    </source>
</evidence>
<feature type="region of interest" description="Disordered" evidence="2">
    <location>
        <begin position="29"/>
        <end position="50"/>
    </location>
</feature>
<feature type="region of interest" description="Disordered" evidence="2">
    <location>
        <begin position="199"/>
        <end position="290"/>
    </location>
</feature>
<feature type="compositionally biased region" description="Basic and acidic residues" evidence="2">
    <location>
        <begin position="213"/>
        <end position="239"/>
    </location>
</feature>
<feature type="compositionally biased region" description="Basic and acidic residues" evidence="2">
    <location>
        <begin position="259"/>
        <end position="281"/>
    </location>
</feature>
<organism evidence="4 5">
    <name type="scientific">Camelina sativa</name>
    <name type="common">False flax</name>
    <name type="synonym">Myagrum sativum</name>
    <dbReference type="NCBI Taxonomy" id="90675"/>
    <lineage>
        <taxon>Eukaryota</taxon>
        <taxon>Viridiplantae</taxon>
        <taxon>Streptophyta</taxon>
        <taxon>Embryophyta</taxon>
        <taxon>Tracheophyta</taxon>
        <taxon>Spermatophyta</taxon>
        <taxon>Magnoliopsida</taxon>
        <taxon>eudicotyledons</taxon>
        <taxon>Gunneridae</taxon>
        <taxon>Pentapetalae</taxon>
        <taxon>rosids</taxon>
        <taxon>malvids</taxon>
        <taxon>Brassicales</taxon>
        <taxon>Brassicaceae</taxon>
        <taxon>Camelineae</taxon>
        <taxon>Camelina</taxon>
    </lineage>
</organism>
<feature type="domain" description="Glabrous enhancer-binding protein-like DBD" evidence="3">
    <location>
        <begin position="87"/>
        <end position="175"/>
    </location>
</feature>
<dbReference type="PANTHER" id="PTHR31662:SF49">
    <property type="entry name" value="GLABROUS1 ENHANCER-BINDING PROTEIN-RELATED"/>
    <property type="match status" value="1"/>
</dbReference>
<reference evidence="4" key="1">
    <citation type="journal article" date="2014" name="Nat. Commun.">
        <title>The emerging biofuel crop Camelina sativa retains a highly undifferentiated hexaploid genome structure.</title>
        <authorList>
            <person name="Kagale S."/>
            <person name="Koh C."/>
            <person name="Nixon J."/>
            <person name="Bollina V."/>
            <person name="Clarke W.E."/>
            <person name="Tuteja R."/>
            <person name="Spillane C."/>
            <person name="Robinson S.J."/>
            <person name="Links M.G."/>
            <person name="Clarke C."/>
            <person name="Higgins E.E."/>
            <person name="Huebert T."/>
            <person name="Sharpe A.G."/>
            <person name="Parkin I.A."/>
        </authorList>
    </citation>
    <scope>NUCLEOTIDE SEQUENCE [LARGE SCALE GENOMIC DNA]</scope>
    <source>
        <strain evidence="4">cv. DH55</strain>
    </source>
</reference>
<reference evidence="5" key="2">
    <citation type="submission" date="2025-08" db="UniProtKB">
        <authorList>
            <consortium name="RefSeq"/>
        </authorList>
    </citation>
    <scope>IDENTIFICATION</scope>
    <source>
        <tissue evidence="5">Leaf</tissue>
    </source>
</reference>
<keyword evidence="4" id="KW-1185">Reference proteome</keyword>
<proteinExistence type="inferred from homology"/>
<dbReference type="GeneID" id="104744963"/>
<dbReference type="Proteomes" id="UP000694864">
    <property type="component" value="Chromosome 15"/>
</dbReference>
<sequence length="363" mass="40135">MVNKKQRSSGDGGFSDTYTCDLELRIKNSNGFLPPSPPDSPVLKSTENLDSTPTAAAAAFDDSLTLSKSRRKRKATLSPSYAPSDSKRLWSKDDELVILKGIVDYRNKTGLDYRSDSAVFFEYIKDGIDGIVSKDQLMNKIRKLKSKFRNSSVKKPSFTNPQDSEIFDLSMAIWGKVKPGCVDDSAKRTRSKVQAFVEHEVVTNGGEPENDDGLAKGKSFDKNADKNTENENNGKRSEEDGAMTNGKPQYDNGAAKGGSCDDKLPSENVEKRVEKKKGEKGSEEEDGSADDELCALKDALEATMFQHIGNYAQKQMLQKLKTIKAKERKELSGEWKSLLAQEALLKSKKYSFTAKLANAAFHN</sequence>
<evidence type="ECO:0000313" key="4">
    <source>
        <dbReference type="Proteomes" id="UP000694864"/>
    </source>
</evidence>